<feature type="transmembrane region" description="Helical" evidence="1">
    <location>
        <begin position="112"/>
        <end position="136"/>
    </location>
</feature>
<feature type="transmembrane region" description="Helical" evidence="1">
    <location>
        <begin position="7"/>
        <end position="32"/>
    </location>
</feature>
<dbReference type="RefSeq" id="WP_220252482.1">
    <property type="nucleotide sequence ID" value="NZ_JAICCF010000004.1"/>
</dbReference>
<dbReference type="InterPro" id="IPR013879">
    <property type="entry name" value="DUF1761"/>
</dbReference>
<reference evidence="2 3" key="1">
    <citation type="submission" date="2021-08" db="EMBL/GenBank/DDBJ databases">
        <title>The genome sequence of Chitinophaga sp. B61.</title>
        <authorList>
            <person name="Zhang X."/>
        </authorList>
    </citation>
    <scope>NUCLEOTIDE SEQUENCE [LARGE SCALE GENOMIC DNA]</scope>
    <source>
        <strain evidence="2 3">B61</strain>
    </source>
</reference>
<comment type="caution">
    <text evidence="2">The sequence shown here is derived from an EMBL/GenBank/DDBJ whole genome shotgun (WGS) entry which is preliminary data.</text>
</comment>
<dbReference type="EMBL" id="JAICCF010000004">
    <property type="protein sequence ID" value="MBW8687159.1"/>
    <property type="molecule type" value="Genomic_DNA"/>
</dbReference>
<keyword evidence="1" id="KW-0472">Membrane</keyword>
<keyword evidence="1" id="KW-1133">Transmembrane helix</keyword>
<evidence type="ECO:0000313" key="3">
    <source>
        <dbReference type="Proteomes" id="UP000812961"/>
    </source>
</evidence>
<dbReference type="Pfam" id="PF08570">
    <property type="entry name" value="DUF1761"/>
    <property type="match status" value="1"/>
</dbReference>
<keyword evidence="3" id="KW-1185">Reference proteome</keyword>
<evidence type="ECO:0000256" key="1">
    <source>
        <dbReference type="SAM" id="Phobius"/>
    </source>
</evidence>
<feature type="transmembrane region" description="Helical" evidence="1">
    <location>
        <begin position="86"/>
        <end position="106"/>
    </location>
</feature>
<dbReference type="Proteomes" id="UP000812961">
    <property type="component" value="Unassembled WGS sequence"/>
</dbReference>
<evidence type="ECO:0000313" key="2">
    <source>
        <dbReference type="EMBL" id="MBW8687159.1"/>
    </source>
</evidence>
<gene>
    <name evidence="2" type="ORF">K1Y79_22670</name>
</gene>
<accession>A0ABS7GHI4</accession>
<protein>
    <submittedName>
        <fullName evidence="2">DUF1761 domain-containing protein</fullName>
    </submittedName>
</protein>
<feature type="transmembrane region" description="Helical" evidence="1">
    <location>
        <begin position="52"/>
        <end position="74"/>
    </location>
</feature>
<keyword evidence="1" id="KW-0812">Transmembrane</keyword>
<organism evidence="2 3">
    <name type="scientific">Chitinophaga rhizophila</name>
    <dbReference type="NCBI Taxonomy" id="2866212"/>
    <lineage>
        <taxon>Bacteria</taxon>
        <taxon>Pseudomonadati</taxon>
        <taxon>Bacteroidota</taxon>
        <taxon>Chitinophagia</taxon>
        <taxon>Chitinophagales</taxon>
        <taxon>Chitinophagaceae</taxon>
        <taxon>Chitinophaga</taxon>
    </lineage>
</organism>
<proteinExistence type="predicted"/>
<name>A0ABS7GHI4_9BACT</name>
<sequence length="137" mass="15158">MVNQLANFNWISVSIAFIVYFVLGALWFTVFFPKPYRKSLGKEHETLPNKPIFIAGPALCALVITIASAWLIYALNISSVMEAVQFSLLVGIGYLFANTVNIAINPNIPRPILYGIISGVYHLTGILIVSMIIIIMK</sequence>